<feature type="region of interest" description="Disordered" evidence="1">
    <location>
        <begin position="41"/>
        <end position="60"/>
    </location>
</feature>
<accession>A0ABM7TG48</accession>
<name>A0ABM7TG48_9BURK</name>
<proteinExistence type="predicted"/>
<dbReference type="EMBL" id="AP024955">
    <property type="protein sequence ID" value="BCZ77905.1"/>
    <property type="molecule type" value="Genomic_DNA"/>
</dbReference>
<evidence type="ECO:0000313" key="2">
    <source>
        <dbReference type="EMBL" id="BCZ77905.1"/>
    </source>
</evidence>
<reference evidence="2 3" key="1">
    <citation type="journal article" date="2022" name="Front. Microbiol.">
        <title>Identification and characterization of a novel class of self-sufficient cytochrome P450 hydroxylase involved in cyclohexanecarboxylate degradation in Paraburkholderia terrae strain KU-64.</title>
        <authorList>
            <person name="Yamamoto T."/>
            <person name="Hasegawa Y."/>
            <person name="Iwaki H."/>
        </authorList>
    </citation>
    <scope>NUCLEOTIDE SEQUENCE [LARGE SCALE GENOMIC DNA]</scope>
    <source>
        <strain evidence="2 3">KU-64</strain>
    </source>
</reference>
<keyword evidence="3" id="KW-1185">Reference proteome</keyword>
<sequence length="150" mass="17130">MDIGLGRRNKAVVRQKRRHRSKVVVRRDRVAILLARRLRTREDAHPGRRPRKAVAGPPGHLKRRLLRVLRDRRPARAADIRPGLRAAVATPGRQRLQDTVTKARITDYEAVRGLLMHYRPLRLPVGSDSAPWSVKRVPPVMPPASRPRSI</sequence>
<evidence type="ECO:0000256" key="1">
    <source>
        <dbReference type="SAM" id="MobiDB-lite"/>
    </source>
</evidence>
<gene>
    <name evidence="2" type="ORF">PTKU64_15800</name>
</gene>
<protein>
    <submittedName>
        <fullName evidence="2">Uncharacterized protein</fullName>
    </submittedName>
</protein>
<dbReference type="Proteomes" id="UP001319874">
    <property type="component" value="Chromosome 1"/>
</dbReference>
<evidence type="ECO:0000313" key="3">
    <source>
        <dbReference type="Proteomes" id="UP001319874"/>
    </source>
</evidence>
<organism evidence="2 3">
    <name type="scientific">Paraburkholderia terrae</name>
    <dbReference type="NCBI Taxonomy" id="311230"/>
    <lineage>
        <taxon>Bacteria</taxon>
        <taxon>Pseudomonadati</taxon>
        <taxon>Pseudomonadota</taxon>
        <taxon>Betaproteobacteria</taxon>
        <taxon>Burkholderiales</taxon>
        <taxon>Burkholderiaceae</taxon>
        <taxon>Paraburkholderia</taxon>
    </lineage>
</organism>